<organism evidence="8 9">
    <name type="scientific">Oryza meyeriana var. granulata</name>
    <dbReference type="NCBI Taxonomy" id="110450"/>
    <lineage>
        <taxon>Eukaryota</taxon>
        <taxon>Viridiplantae</taxon>
        <taxon>Streptophyta</taxon>
        <taxon>Embryophyta</taxon>
        <taxon>Tracheophyta</taxon>
        <taxon>Spermatophyta</taxon>
        <taxon>Magnoliopsida</taxon>
        <taxon>Liliopsida</taxon>
        <taxon>Poales</taxon>
        <taxon>Poaceae</taxon>
        <taxon>BOP clade</taxon>
        <taxon>Oryzoideae</taxon>
        <taxon>Oryzeae</taxon>
        <taxon>Oryzinae</taxon>
        <taxon>Oryza</taxon>
        <taxon>Oryza meyeriana</taxon>
    </lineage>
</organism>
<dbReference type="GO" id="GO:0022857">
    <property type="term" value="F:transmembrane transporter activity"/>
    <property type="evidence" value="ECO:0007669"/>
    <property type="project" value="InterPro"/>
</dbReference>
<keyword evidence="9" id="KW-1185">Reference proteome</keyword>
<dbReference type="PANTHER" id="PTHR31218">
    <property type="entry name" value="WAT1-RELATED PROTEIN"/>
    <property type="match status" value="1"/>
</dbReference>
<feature type="domain" description="EamA" evidence="7">
    <location>
        <begin position="2"/>
        <end position="87"/>
    </location>
</feature>
<feature type="transmembrane region" description="Helical" evidence="6">
    <location>
        <begin position="6"/>
        <end position="25"/>
    </location>
</feature>
<accession>A0A6G1D4X3</accession>
<evidence type="ECO:0000259" key="7">
    <source>
        <dbReference type="Pfam" id="PF00892"/>
    </source>
</evidence>
<comment type="caution">
    <text evidence="6">Lacks conserved residue(s) required for the propagation of feature annotation.</text>
</comment>
<evidence type="ECO:0000256" key="3">
    <source>
        <dbReference type="ARBA" id="ARBA00022692"/>
    </source>
</evidence>
<dbReference type="InterPro" id="IPR037185">
    <property type="entry name" value="EmrE-like"/>
</dbReference>
<sequence length="103" mass="12081">MAPFVLLVYRNFIGALIVLPFAFWFEREMMKKFNYKILSWVSINALFGIVSSMGLNYYDLRATNATYTINFLNLIPVVTFIIAIILWYIVEIFYTRTCDVLLS</sequence>
<keyword evidence="3 6" id="KW-0812">Transmembrane</keyword>
<dbReference type="AlphaFoldDB" id="A0A6G1D4X3"/>
<evidence type="ECO:0000256" key="1">
    <source>
        <dbReference type="ARBA" id="ARBA00004141"/>
    </source>
</evidence>
<dbReference type="InterPro" id="IPR000620">
    <property type="entry name" value="EamA_dom"/>
</dbReference>
<keyword evidence="4 6" id="KW-1133">Transmembrane helix</keyword>
<comment type="similarity">
    <text evidence="2 6">Belongs to the drug/metabolite transporter (DMT) superfamily. Plant drug/metabolite exporter (P-DME) (TC 2.A.7.4) family.</text>
</comment>
<reference evidence="8 9" key="1">
    <citation type="submission" date="2019-11" db="EMBL/GenBank/DDBJ databases">
        <title>Whole genome sequence of Oryza granulata.</title>
        <authorList>
            <person name="Li W."/>
        </authorList>
    </citation>
    <scope>NUCLEOTIDE SEQUENCE [LARGE SCALE GENOMIC DNA]</scope>
    <source>
        <strain evidence="9">cv. Menghai</strain>
        <tissue evidence="8">Leaf</tissue>
    </source>
</reference>
<evidence type="ECO:0000256" key="2">
    <source>
        <dbReference type="ARBA" id="ARBA00007635"/>
    </source>
</evidence>
<evidence type="ECO:0000256" key="6">
    <source>
        <dbReference type="RuleBase" id="RU363077"/>
    </source>
</evidence>
<dbReference type="Proteomes" id="UP000479710">
    <property type="component" value="Unassembled WGS sequence"/>
</dbReference>
<dbReference type="EMBL" id="SPHZ02000007">
    <property type="protein sequence ID" value="KAF0907481.1"/>
    <property type="molecule type" value="Genomic_DNA"/>
</dbReference>
<evidence type="ECO:0000313" key="9">
    <source>
        <dbReference type="Proteomes" id="UP000479710"/>
    </source>
</evidence>
<gene>
    <name evidence="8" type="ORF">E2562_017410</name>
</gene>
<dbReference type="Pfam" id="PF00892">
    <property type="entry name" value="EamA"/>
    <property type="match status" value="1"/>
</dbReference>
<feature type="transmembrane region" description="Helical" evidence="6">
    <location>
        <begin position="70"/>
        <end position="90"/>
    </location>
</feature>
<proteinExistence type="inferred from homology"/>
<keyword evidence="5 6" id="KW-0472">Membrane</keyword>
<comment type="subcellular location">
    <subcellularLocation>
        <location evidence="1 6">Membrane</location>
        <topology evidence="1 6">Multi-pass membrane protein</topology>
    </subcellularLocation>
</comment>
<feature type="transmembrane region" description="Helical" evidence="6">
    <location>
        <begin position="37"/>
        <end position="58"/>
    </location>
</feature>
<dbReference type="InterPro" id="IPR030184">
    <property type="entry name" value="WAT1-related"/>
</dbReference>
<name>A0A6G1D4X3_9ORYZ</name>
<dbReference type="OrthoDB" id="670984at2759"/>
<dbReference type="SUPFAM" id="SSF103481">
    <property type="entry name" value="Multidrug resistance efflux transporter EmrE"/>
    <property type="match status" value="1"/>
</dbReference>
<comment type="caution">
    <text evidence="8">The sequence shown here is derived from an EMBL/GenBank/DDBJ whole genome shotgun (WGS) entry which is preliminary data.</text>
</comment>
<dbReference type="GO" id="GO:0016020">
    <property type="term" value="C:membrane"/>
    <property type="evidence" value="ECO:0007669"/>
    <property type="project" value="UniProtKB-SubCell"/>
</dbReference>
<protein>
    <recommendedName>
        <fullName evidence="6">WAT1-related protein</fullName>
    </recommendedName>
</protein>
<evidence type="ECO:0000313" key="8">
    <source>
        <dbReference type="EMBL" id="KAF0907481.1"/>
    </source>
</evidence>
<evidence type="ECO:0000256" key="4">
    <source>
        <dbReference type="ARBA" id="ARBA00022989"/>
    </source>
</evidence>
<evidence type="ECO:0000256" key="5">
    <source>
        <dbReference type="ARBA" id="ARBA00023136"/>
    </source>
</evidence>